<gene>
    <name evidence="1" type="ORF">NBH00_05115</name>
</gene>
<accession>A0ABY5DVS6</accession>
<protein>
    <submittedName>
        <fullName evidence="1">Uncharacterized protein</fullName>
    </submittedName>
</protein>
<dbReference type="EMBL" id="CP098502">
    <property type="protein sequence ID" value="UTI65590.1"/>
    <property type="molecule type" value="Genomic_DNA"/>
</dbReference>
<keyword evidence="2" id="KW-1185">Reference proteome</keyword>
<sequence length="96" mass="10441">MTPRSGSSDERMVPCAPPLIAHREADYVFPTWRAALADSHARIADAYAQRERIFRAAADAGLSRREIAEACGLTAAAVQKIIGKDKRTTLDSQVNS</sequence>
<organism evidence="1 2">
    <name type="scientific">Paraconexibacter antarcticus</name>
    <dbReference type="NCBI Taxonomy" id="2949664"/>
    <lineage>
        <taxon>Bacteria</taxon>
        <taxon>Bacillati</taxon>
        <taxon>Actinomycetota</taxon>
        <taxon>Thermoleophilia</taxon>
        <taxon>Solirubrobacterales</taxon>
        <taxon>Paraconexibacteraceae</taxon>
        <taxon>Paraconexibacter</taxon>
    </lineage>
</organism>
<reference evidence="1 2" key="1">
    <citation type="submission" date="2022-06" db="EMBL/GenBank/DDBJ databases">
        <title>Paraconexibacter antarcticus.</title>
        <authorList>
            <person name="Kim C.S."/>
        </authorList>
    </citation>
    <scope>NUCLEOTIDE SEQUENCE [LARGE SCALE GENOMIC DNA]</scope>
    <source>
        <strain evidence="1 2">02-257</strain>
    </source>
</reference>
<dbReference type="RefSeq" id="WP_254572269.1">
    <property type="nucleotide sequence ID" value="NZ_CP098502.1"/>
</dbReference>
<proteinExistence type="predicted"/>
<dbReference type="Proteomes" id="UP001056035">
    <property type="component" value="Chromosome"/>
</dbReference>
<evidence type="ECO:0000313" key="2">
    <source>
        <dbReference type="Proteomes" id="UP001056035"/>
    </source>
</evidence>
<name>A0ABY5DVS6_9ACTN</name>
<evidence type="ECO:0000313" key="1">
    <source>
        <dbReference type="EMBL" id="UTI65590.1"/>
    </source>
</evidence>